<accession>A0A3M9NBF6</accession>
<reference evidence="1 2" key="1">
    <citation type="submission" date="2018-11" db="EMBL/GenBank/DDBJ databases">
        <title>Draft genome sequence of Ferruginibacter sp. BO-59.</title>
        <authorList>
            <person name="Im W.T."/>
        </authorList>
    </citation>
    <scope>NUCLEOTIDE SEQUENCE [LARGE SCALE GENOMIC DNA]</scope>
    <source>
        <strain evidence="1 2">BO-59</strain>
    </source>
</reference>
<gene>
    <name evidence="1" type="ORF">EFY79_16520</name>
</gene>
<evidence type="ECO:0000313" key="2">
    <source>
        <dbReference type="Proteomes" id="UP000267223"/>
    </source>
</evidence>
<dbReference type="OrthoDB" id="621298at2"/>
<protein>
    <submittedName>
        <fullName evidence="1">Uncharacterized protein</fullName>
    </submittedName>
</protein>
<dbReference type="EMBL" id="RJJR01000014">
    <property type="protein sequence ID" value="RNI34298.1"/>
    <property type="molecule type" value="Genomic_DNA"/>
</dbReference>
<keyword evidence="2" id="KW-1185">Reference proteome</keyword>
<dbReference type="Proteomes" id="UP000267223">
    <property type="component" value="Unassembled WGS sequence"/>
</dbReference>
<comment type="caution">
    <text evidence="1">The sequence shown here is derived from an EMBL/GenBank/DDBJ whole genome shotgun (WGS) entry which is preliminary data.</text>
</comment>
<sequence>MKGPANSADIFMLIKGLSSNEKSYYTKLAKRHSDRNASLHLKLFKLIDESEVHDEKKLSLALGIKNKIHFSGIKNYLYKDILNTIIFKEKNKSTDTQLYFLHDQIRMLYERGLVHLAFKLCGKAISLAEKYGKYYFMILFIHLRNRVLENKDYKQFKEQSEMLFAELEEAINAQKIFAQHRLMFEKVRNMTSRSWLPITEDELIEIKAAKSLLESYDIGKIQKPLIRLFYFNALALCQYMLHENSACSETCGRIAELWKSNPHLINENAALFTSSFNTLCYNNFIFKNIDEVRVDLNAYKLLREPHLVNRFYLKHFKIIQFNTELKIYLKTARYHEVEKLISSEVEDIFNFTTEILSPPEQLSVFSSVCISYFVLEKWDDAEKLLMNIKEQNHLIKREDVLYFSLLFHLLILYEQGELIRLDSALQAAYQFLYSRKKPRPFERQLMLFLKRLSGTISKRTSKALMAQFLVQLDKYRNDPGTNLYFLYFNYYGWLESKIMGISYKEYVSQKLNRAGSSKI</sequence>
<proteinExistence type="predicted"/>
<organism evidence="1 2">
    <name type="scientific">Hanamia caeni</name>
    <dbReference type="NCBI Taxonomy" id="2294116"/>
    <lineage>
        <taxon>Bacteria</taxon>
        <taxon>Pseudomonadati</taxon>
        <taxon>Bacteroidota</taxon>
        <taxon>Chitinophagia</taxon>
        <taxon>Chitinophagales</taxon>
        <taxon>Chitinophagaceae</taxon>
        <taxon>Hanamia</taxon>
    </lineage>
</organism>
<evidence type="ECO:0000313" key="1">
    <source>
        <dbReference type="EMBL" id="RNI34298.1"/>
    </source>
</evidence>
<name>A0A3M9NBF6_9BACT</name>
<dbReference type="RefSeq" id="WP_123121839.1">
    <property type="nucleotide sequence ID" value="NZ_RJJR01000014.1"/>
</dbReference>
<dbReference type="AlphaFoldDB" id="A0A3M9NBF6"/>